<gene>
    <name evidence="1" type="ORF">Asi03nite_28360</name>
</gene>
<evidence type="ECO:0008006" key="3">
    <source>
        <dbReference type="Google" id="ProtNLM"/>
    </source>
</evidence>
<reference evidence="1" key="1">
    <citation type="submission" date="2021-01" db="EMBL/GenBank/DDBJ databases">
        <title>Whole genome shotgun sequence of Actinoplanes siamensis NBRC 109076.</title>
        <authorList>
            <person name="Komaki H."/>
            <person name="Tamura T."/>
        </authorList>
    </citation>
    <scope>NUCLEOTIDE SEQUENCE</scope>
    <source>
        <strain evidence="1">NBRC 109076</strain>
    </source>
</reference>
<evidence type="ECO:0000313" key="2">
    <source>
        <dbReference type="Proteomes" id="UP000629619"/>
    </source>
</evidence>
<keyword evidence="2" id="KW-1185">Reference proteome</keyword>
<comment type="caution">
    <text evidence="1">The sequence shown here is derived from an EMBL/GenBank/DDBJ whole genome shotgun (WGS) entry which is preliminary data.</text>
</comment>
<sequence>MRRRRRPGGDRGAFTAELAAGLPALMVLLFAGIAAVSAVLAKAQCLDAAREAALAEARGERSSVAVRMAPDGADIRIGGDRESVTATVSVRVSVLGAALPGITVTASAVAAREPGAPGPVTD</sequence>
<evidence type="ECO:0000313" key="1">
    <source>
        <dbReference type="EMBL" id="GIF05298.1"/>
    </source>
</evidence>
<organism evidence="1 2">
    <name type="scientific">Actinoplanes siamensis</name>
    <dbReference type="NCBI Taxonomy" id="1223317"/>
    <lineage>
        <taxon>Bacteria</taxon>
        <taxon>Bacillati</taxon>
        <taxon>Actinomycetota</taxon>
        <taxon>Actinomycetes</taxon>
        <taxon>Micromonosporales</taxon>
        <taxon>Micromonosporaceae</taxon>
        <taxon>Actinoplanes</taxon>
    </lineage>
</organism>
<dbReference type="AlphaFoldDB" id="A0A919N6J5"/>
<dbReference type="Proteomes" id="UP000629619">
    <property type="component" value="Unassembled WGS sequence"/>
</dbReference>
<dbReference type="EMBL" id="BOMW01000026">
    <property type="protein sequence ID" value="GIF05298.1"/>
    <property type="molecule type" value="Genomic_DNA"/>
</dbReference>
<proteinExistence type="predicted"/>
<dbReference type="InterPro" id="IPR049790">
    <property type="entry name" value="Rv3655c/TadE"/>
</dbReference>
<dbReference type="NCBIfam" id="NF041390">
    <property type="entry name" value="TadE_Rv3655c"/>
    <property type="match status" value="1"/>
</dbReference>
<accession>A0A919N6J5</accession>
<name>A0A919N6J5_9ACTN</name>
<protein>
    <recommendedName>
        <fullName evidence="3">TadE-like protein</fullName>
    </recommendedName>
</protein>
<dbReference type="RefSeq" id="WP_203679927.1">
    <property type="nucleotide sequence ID" value="NZ_BOMW01000026.1"/>
</dbReference>